<dbReference type="SUPFAM" id="SSF56988">
    <property type="entry name" value="Anthrax protective antigen"/>
    <property type="match status" value="1"/>
</dbReference>
<evidence type="ECO:0000256" key="2">
    <source>
        <dbReference type="ARBA" id="ARBA00004987"/>
    </source>
</evidence>
<dbReference type="PRINTS" id="PR00133">
    <property type="entry name" value="GLHYDRLASE3"/>
</dbReference>
<dbReference type="FunFam" id="3.20.20.300:FF:000006">
    <property type="entry name" value="Beta-glucosidase H"/>
    <property type="match status" value="1"/>
</dbReference>
<dbReference type="SMART" id="SM00758">
    <property type="entry name" value="PA14"/>
    <property type="match status" value="1"/>
</dbReference>
<dbReference type="PANTHER" id="PTHR42715:SF27">
    <property type="entry name" value="BETA-GLUCOSIDASE-RELATED"/>
    <property type="match status" value="1"/>
</dbReference>
<dbReference type="EC" id="3.2.1.21" evidence="10"/>
<comment type="similarity">
    <text evidence="3 10">Belongs to the glycosyl hydrolase 3 family.</text>
</comment>
<proteinExistence type="inferred from homology"/>
<dbReference type="InterPro" id="IPR011658">
    <property type="entry name" value="PA14_dom"/>
</dbReference>
<evidence type="ECO:0000256" key="7">
    <source>
        <dbReference type="ARBA" id="ARBA00023277"/>
    </source>
</evidence>
<keyword evidence="13" id="KW-1185">Reference proteome</keyword>
<feature type="domain" description="PA14" evidence="11">
    <location>
        <begin position="400"/>
        <end position="561"/>
    </location>
</feature>
<keyword evidence="7 10" id="KW-0119">Carbohydrate metabolism</keyword>
<gene>
    <name evidence="12" type="ORF">LTR36_007187</name>
</gene>
<evidence type="ECO:0000259" key="11">
    <source>
        <dbReference type="PROSITE" id="PS51820"/>
    </source>
</evidence>
<dbReference type="InterPro" id="IPR036881">
    <property type="entry name" value="Glyco_hydro_3_C_sf"/>
</dbReference>
<dbReference type="Proteomes" id="UP001324427">
    <property type="component" value="Unassembled WGS sequence"/>
</dbReference>
<name>A0AAV9JA37_9PEZI</name>
<reference evidence="12 13" key="1">
    <citation type="submission" date="2021-11" db="EMBL/GenBank/DDBJ databases">
        <title>Black yeast isolated from Biological Soil Crust.</title>
        <authorList>
            <person name="Kurbessoian T."/>
        </authorList>
    </citation>
    <scope>NUCLEOTIDE SEQUENCE [LARGE SCALE GENOMIC DNA]</scope>
    <source>
        <strain evidence="12 13">CCFEE 5522</strain>
    </source>
</reference>
<evidence type="ECO:0000256" key="9">
    <source>
        <dbReference type="ARBA" id="ARBA00023326"/>
    </source>
</evidence>
<organism evidence="12 13">
    <name type="scientific">Oleoguttula mirabilis</name>
    <dbReference type="NCBI Taxonomy" id="1507867"/>
    <lineage>
        <taxon>Eukaryota</taxon>
        <taxon>Fungi</taxon>
        <taxon>Dikarya</taxon>
        <taxon>Ascomycota</taxon>
        <taxon>Pezizomycotina</taxon>
        <taxon>Dothideomycetes</taxon>
        <taxon>Dothideomycetidae</taxon>
        <taxon>Mycosphaerellales</taxon>
        <taxon>Teratosphaeriaceae</taxon>
        <taxon>Oleoguttula</taxon>
    </lineage>
</organism>
<dbReference type="SMART" id="SM01217">
    <property type="entry name" value="Fn3_like"/>
    <property type="match status" value="1"/>
</dbReference>
<keyword evidence="4 10" id="KW-0378">Hydrolase</keyword>
<dbReference type="InterPro" id="IPR026891">
    <property type="entry name" value="Fn3-like"/>
</dbReference>
<comment type="pathway">
    <text evidence="2 10">Glycan metabolism; cellulose degradation.</text>
</comment>
<dbReference type="InterPro" id="IPR002772">
    <property type="entry name" value="Glyco_hydro_3_C"/>
</dbReference>
<dbReference type="PANTHER" id="PTHR42715">
    <property type="entry name" value="BETA-GLUCOSIDASE"/>
    <property type="match status" value="1"/>
</dbReference>
<evidence type="ECO:0000256" key="4">
    <source>
        <dbReference type="ARBA" id="ARBA00022801"/>
    </source>
</evidence>
<dbReference type="SUPFAM" id="SSF51445">
    <property type="entry name" value="(Trans)glycosidases"/>
    <property type="match status" value="1"/>
</dbReference>
<evidence type="ECO:0000256" key="10">
    <source>
        <dbReference type="RuleBase" id="RU361161"/>
    </source>
</evidence>
<keyword evidence="5" id="KW-0136">Cellulose degradation</keyword>
<evidence type="ECO:0000256" key="6">
    <source>
        <dbReference type="ARBA" id="ARBA00023180"/>
    </source>
</evidence>
<dbReference type="PROSITE" id="PS51820">
    <property type="entry name" value="PA14"/>
    <property type="match status" value="1"/>
</dbReference>
<comment type="catalytic activity">
    <reaction evidence="1 10">
        <text>Hydrolysis of terminal, non-reducing beta-D-glucosyl residues with release of beta-D-glucose.</text>
        <dbReference type="EC" id="3.2.1.21"/>
    </reaction>
</comment>
<dbReference type="Gene3D" id="2.60.120.260">
    <property type="entry name" value="Galactose-binding domain-like"/>
    <property type="match status" value="1"/>
</dbReference>
<dbReference type="InterPro" id="IPR050288">
    <property type="entry name" value="Cellulose_deg_GH3"/>
</dbReference>
<dbReference type="GO" id="GO:0008422">
    <property type="term" value="F:beta-glucosidase activity"/>
    <property type="evidence" value="ECO:0007669"/>
    <property type="project" value="UniProtKB-EC"/>
</dbReference>
<dbReference type="InterPro" id="IPR037524">
    <property type="entry name" value="PA14/GLEYA"/>
</dbReference>
<dbReference type="InterPro" id="IPR013783">
    <property type="entry name" value="Ig-like_fold"/>
</dbReference>
<evidence type="ECO:0000256" key="1">
    <source>
        <dbReference type="ARBA" id="ARBA00000448"/>
    </source>
</evidence>
<keyword evidence="8 10" id="KW-0326">Glycosidase</keyword>
<dbReference type="GO" id="GO:0030245">
    <property type="term" value="P:cellulose catabolic process"/>
    <property type="evidence" value="ECO:0007669"/>
    <property type="project" value="UniProtKB-KW"/>
</dbReference>
<dbReference type="Gene3D" id="3.40.50.1700">
    <property type="entry name" value="Glycoside hydrolase family 3 C-terminal domain"/>
    <property type="match status" value="1"/>
</dbReference>
<dbReference type="SUPFAM" id="SSF52279">
    <property type="entry name" value="Beta-D-glucan exohydrolase, C-terminal domain"/>
    <property type="match status" value="1"/>
</dbReference>
<evidence type="ECO:0000313" key="12">
    <source>
        <dbReference type="EMBL" id="KAK4541987.1"/>
    </source>
</evidence>
<dbReference type="Pfam" id="PF01915">
    <property type="entry name" value="Glyco_hydro_3_C"/>
    <property type="match status" value="1"/>
</dbReference>
<dbReference type="Gene3D" id="3.20.20.300">
    <property type="entry name" value="Glycoside hydrolase, family 3, N-terminal domain"/>
    <property type="match status" value="1"/>
</dbReference>
<protein>
    <recommendedName>
        <fullName evidence="10">beta-glucosidase</fullName>
        <ecNumber evidence="10">3.2.1.21</ecNumber>
    </recommendedName>
</protein>
<evidence type="ECO:0000313" key="13">
    <source>
        <dbReference type="Proteomes" id="UP001324427"/>
    </source>
</evidence>
<evidence type="ECO:0000256" key="5">
    <source>
        <dbReference type="ARBA" id="ARBA00023001"/>
    </source>
</evidence>
<dbReference type="Pfam" id="PF00933">
    <property type="entry name" value="Glyco_hydro_3"/>
    <property type="match status" value="1"/>
</dbReference>
<evidence type="ECO:0000256" key="8">
    <source>
        <dbReference type="ARBA" id="ARBA00023295"/>
    </source>
</evidence>
<dbReference type="FunFam" id="2.60.40.10:FF:000495">
    <property type="entry name" value="Periplasmic beta-glucosidase"/>
    <property type="match status" value="1"/>
</dbReference>
<dbReference type="Gene3D" id="2.60.40.10">
    <property type="entry name" value="Immunoglobulins"/>
    <property type="match status" value="1"/>
</dbReference>
<dbReference type="PROSITE" id="PS00775">
    <property type="entry name" value="GLYCOSYL_HYDROL_F3"/>
    <property type="match status" value="1"/>
</dbReference>
<dbReference type="AlphaFoldDB" id="A0AAV9JA37"/>
<evidence type="ECO:0000256" key="3">
    <source>
        <dbReference type="ARBA" id="ARBA00005336"/>
    </source>
</evidence>
<dbReference type="EMBL" id="JAVFHQ010000046">
    <property type="protein sequence ID" value="KAK4541987.1"/>
    <property type="molecule type" value="Genomic_DNA"/>
</dbReference>
<dbReference type="InterPro" id="IPR036962">
    <property type="entry name" value="Glyco_hydro_3_N_sf"/>
</dbReference>
<dbReference type="Pfam" id="PF14310">
    <property type="entry name" value="Fn3-like"/>
    <property type="match status" value="1"/>
</dbReference>
<keyword evidence="6" id="KW-0325">Glycoprotein</keyword>
<dbReference type="InterPro" id="IPR017853">
    <property type="entry name" value="GH"/>
</dbReference>
<dbReference type="InterPro" id="IPR001764">
    <property type="entry name" value="Glyco_hydro_3_N"/>
</dbReference>
<keyword evidence="9 10" id="KW-0624">Polysaccharide degradation</keyword>
<sequence length="845" mass="92179">MASIDVEKVLAELTLDEKISLLAGRDFWHTVPIPKHGIPSLRTSDGPNGVRGTRVFNGVPAACFPCGTALGATWNQDLLLEAGKLMGEEAKAKGAHILLGPCINMQRSPLGGRGFESISEDPVLAGLGAASLVNGIQSTGVVATIKHFVTNDQEHERTAVDSIVTERAFREIYLLPFQLAVRDSYPKAFMTAYNKLNGTHVSENKKVLQDILRDELGWKGVIMSDWFGTYSTDNAINAGLDLEMPGPTRWRGGLLGHLVSARRVPSHTLDERARNMLNLVNDCVESGVKEDAKEGKLDTPETAAVLRKLAGESIVLFKNEGQVLPLKKNKSILLIGPNAKTSVFCGGGSSSMAPYYAISPWDGVKAKLKDSGKMEHAIGCYSHKELPLVSNQFTVSADPDSKKGLLFRAYNEPPSAGEDRQTADEIELDSALAMLMDYHNPKLKSDLWYATVEAYFTADRTGEYELGLCMYGTGKLYVDGEEKVDNATKQTQGTVFYGCGTVEERGTVSMEKGKTYHIKLEFASAPTSKLTGDGIVRFGGGGFRIGGAWVLNMDDTIAEAARMAKDAEQVVICAGLNQDWEGEGADRVDMRLPGRMDDLITAVAEANPRTVVVNQTGTPVEMPWLGKVAGLLQAWYGGNETGNGIADVLFGDVNPSGRSSLSWPKKVEDNPAFYNYRSEGGRVLYGEDVYVGYRHYETVKREVNFAFGYGLSYTSFELSGLQVEKSSSSSGEVDAKLKVTVKVRNTGKLDGAEVVQVYLHQHAPSIRRPPRELKGFTKVSVRAGESQTATVEIPLKYAASYWDEIRGSWTMEAGEYDVEIVDGSARQEALRETVTVDKTVWWKGL</sequence>
<dbReference type="Pfam" id="PF07691">
    <property type="entry name" value="PA14"/>
    <property type="match status" value="1"/>
</dbReference>
<comment type="caution">
    <text evidence="12">The sequence shown here is derived from an EMBL/GenBank/DDBJ whole genome shotgun (WGS) entry which is preliminary data.</text>
</comment>
<dbReference type="InterPro" id="IPR019800">
    <property type="entry name" value="Glyco_hydro_3_AS"/>
</dbReference>
<accession>A0AAV9JA37</accession>